<dbReference type="InterPro" id="IPR021833">
    <property type="entry name" value="DUF3425"/>
</dbReference>
<gene>
    <name evidence="2" type="ORF">E0L32_010737</name>
</gene>
<dbReference type="OrthoDB" id="2245989at2759"/>
<dbReference type="STRING" id="1093900.A0A507ADV8"/>
<evidence type="ECO:0000256" key="1">
    <source>
        <dbReference type="SAM" id="MobiDB-lite"/>
    </source>
</evidence>
<sequence length="431" mass="45553">MSGKSAGPPADTASSVEVSASSDMTYTRPRTRQRIRKTPAQLHVPDINDDAAERKRVLNVLAQRRYRERRRKGNNASDTSKKRDATTSSQAPSSCSQTPGASSSRSSEEAAGRQNDLELARSTEAVPLDMDVFLDGEIDPSWPATTAEFLAGPALSTTDDSSTTDLTLGAALGNDLTPSTIDPSILTAFSSSSPSTTSTSMTTPPSFPDTYLLPMPQLTLLKGLLRVAFRLGISSEIWHPQTLSPFYLGTVKPETAAALPASWRPTATQRTVPHHPVLDLLPWPAARDRMIQVLALPTSADGGGGGGGGGGEEDAELVGMMPMGGGAECDRALVLSRLVYDMEDGAEGLRIWGADPYEAGAWEVGQVVFERWWFMFDREIVDQSDRWREMRGAARLSLGRGGGGGGGNGMDMGGGGFGMMAGMGPAAGAGS</sequence>
<comment type="caution">
    <text evidence="2">The sequence shown here is derived from an EMBL/GenBank/DDBJ whole genome shotgun (WGS) entry which is preliminary data.</text>
</comment>
<dbReference type="EMBL" id="SKBQ01000090">
    <property type="protein sequence ID" value="TPX07315.1"/>
    <property type="molecule type" value="Genomic_DNA"/>
</dbReference>
<protein>
    <recommendedName>
        <fullName evidence="4">BZIP domain-containing protein</fullName>
    </recommendedName>
</protein>
<feature type="compositionally biased region" description="Polar residues" evidence="1">
    <location>
        <begin position="86"/>
        <end position="99"/>
    </location>
</feature>
<evidence type="ECO:0000313" key="3">
    <source>
        <dbReference type="Proteomes" id="UP000319257"/>
    </source>
</evidence>
<evidence type="ECO:0008006" key="4">
    <source>
        <dbReference type="Google" id="ProtNLM"/>
    </source>
</evidence>
<dbReference type="GeneID" id="41978184"/>
<keyword evidence="3" id="KW-1185">Reference proteome</keyword>
<dbReference type="Pfam" id="PF11905">
    <property type="entry name" value="DUF3425"/>
    <property type="match status" value="1"/>
</dbReference>
<feature type="region of interest" description="Disordered" evidence="1">
    <location>
        <begin position="1"/>
        <end position="119"/>
    </location>
</feature>
<dbReference type="RefSeq" id="XP_030989026.1">
    <property type="nucleotide sequence ID" value="XM_031133388.1"/>
</dbReference>
<evidence type="ECO:0000313" key="2">
    <source>
        <dbReference type="EMBL" id="TPX07315.1"/>
    </source>
</evidence>
<dbReference type="PANTHER" id="PTHR38116">
    <property type="entry name" value="CHROMOSOME 7, WHOLE GENOME SHOTGUN SEQUENCE"/>
    <property type="match status" value="1"/>
</dbReference>
<organism evidence="2 3">
    <name type="scientific">Thyridium curvatum</name>
    <dbReference type="NCBI Taxonomy" id="1093900"/>
    <lineage>
        <taxon>Eukaryota</taxon>
        <taxon>Fungi</taxon>
        <taxon>Dikarya</taxon>
        <taxon>Ascomycota</taxon>
        <taxon>Pezizomycotina</taxon>
        <taxon>Sordariomycetes</taxon>
        <taxon>Sordariomycetidae</taxon>
        <taxon>Thyridiales</taxon>
        <taxon>Thyridiaceae</taxon>
        <taxon>Thyridium</taxon>
    </lineage>
</organism>
<proteinExistence type="predicted"/>
<dbReference type="PANTHER" id="PTHR38116:SF9">
    <property type="entry name" value="BZIP DOMAIN-CONTAINING PROTEIN"/>
    <property type="match status" value="1"/>
</dbReference>
<dbReference type="InParanoid" id="A0A507ADV8"/>
<dbReference type="Proteomes" id="UP000319257">
    <property type="component" value="Unassembled WGS sequence"/>
</dbReference>
<reference evidence="2 3" key="1">
    <citation type="submission" date="2019-06" db="EMBL/GenBank/DDBJ databases">
        <title>Draft genome sequence of the filamentous fungus Phialemoniopsis curvata isolated from diesel fuel.</title>
        <authorList>
            <person name="Varaljay V.A."/>
            <person name="Lyon W.J."/>
            <person name="Crouch A.L."/>
            <person name="Drake C.E."/>
            <person name="Hollomon J.M."/>
            <person name="Nadeau L.J."/>
            <person name="Nunn H.S."/>
            <person name="Stevenson B.S."/>
            <person name="Bojanowski C.L."/>
            <person name="Crookes-Goodson W.J."/>
        </authorList>
    </citation>
    <scope>NUCLEOTIDE SEQUENCE [LARGE SCALE GENOMIC DNA]</scope>
    <source>
        <strain evidence="2 3">D216</strain>
    </source>
</reference>
<feature type="compositionally biased region" description="Polar residues" evidence="1">
    <location>
        <begin position="12"/>
        <end position="25"/>
    </location>
</feature>
<name>A0A507ADV8_9PEZI</name>
<feature type="compositionally biased region" description="Basic residues" evidence="1">
    <location>
        <begin position="64"/>
        <end position="73"/>
    </location>
</feature>
<feature type="compositionally biased region" description="Basic and acidic residues" evidence="1">
    <location>
        <begin position="106"/>
        <end position="119"/>
    </location>
</feature>
<accession>A0A507ADV8</accession>
<dbReference type="AlphaFoldDB" id="A0A507ADV8"/>